<dbReference type="KEGG" id="vg:80020072"/>
<dbReference type="GeneID" id="80020072"/>
<proteinExistence type="predicted"/>
<reference evidence="1" key="1">
    <citation type="submission" date="2021-01" db="EMBL/GenBank/DDBJ databases">
        <authorList>
            <person name="Weegman M.K."/>
            <person name="Spring A.S."/>
            <person name="Bonilla J.A."/>
            <person name="Klyczek K."/>
            <person name="Garlena R.A."/>
            <person name="Russell D.A."/>
            <person name="Pope W.H."/>
            <person name="Jacobs-Sera D."/>
            <person name="Hatfull G.F."/>
        </authorList>
    </citation>
    <scope>NUCLEOTIDE SEQUENCE</scope>
</reference>
<evidence type="ECO:0000313" key="1">
    <source>
        <dbReference type="EMBL" id="QRI45062.1"/>
    </source>
</evidence>
<dbReference type="RefSeq" id="YP_010755418.1">
    <property type="nucleotide sequence ID" value="NC_073470.1"/>
</dbReference>
<protein>
    <submittedName>
        <fullName evidence="1">Uncharacterized protein</fullName>
    </submittedName>
</protein>
<dbReference type="Proteomes" id="UP000654052">
    <property type="component" value="Segment"/>
</dbReference>
<organism evidence="1 2">
    <name type="scientific">Microbacterium phage Shocker</name>
    <dbReference type="NCBI Taxonomy" id="2805839"/>
    <lineage>
        <taxon>Viruses</taxon>
        <taxon>Duplodnaviria</taxon>
        <taxon>Heunggongvirae</taxon>
        <taxon>Uroviricota</taxon>
        <taxon>Caudoviricetes</taxon>
        <taxon>Shockervirus</taxon>
        <taxon>Shockervirus shocker</taxon>
    </lineage>
</organism>
<dbReference type="EMBL" id="MW507126">
    <property type="protein sequence ID" value="QRI45062.1"/>
    <property type="molecule type" value="Genomic_DNA"/>
</dbReference>
<accession>A0A890UT10</accession>
<keyword evidence="2" id="KW-1185">Reference proteome</keyword>
<sequence length="98" mass="11296">MGRRRKYTYGPSLLDTIEVGDVFRDRHTGRILTVKGKIYNEDMTISYRMLSTGERPRSIVSEVTLRQGRGFERIYTVPRTIIQAEKAFTGVFYGTARS</sequence>
<evidence type="ECO:0000313" key="2">
    <source>
        <dbReference type="Proteomes" id="UP000654052"/>
    </source>
</evidence>
<name>A0A890UT10_9CAUD</name>
<gene>
    <name evidence="1" type="primary">8</name>
    <name evidence="1" type="ORF">SEA_SHOCKER_8</name>
</gene>